<proteinExistence type="predicted"/>
<organism evidence="3 4">
    <name type="scientific">Tegillarca granosa</name>
    <name type="common">Malaysian cockle</name>
    <name type="synonym">Anadara granosa</name>
    <dbReference type="NCBI Taxonomy" id="220873"/>
    <lineage>
        <taxon>Eukaryota</taxon>
        <taxon>Metazoa</taxon>
        <taxon>Spiralia</taxon>
        <taxon>Lophotrochozoa</taxon>
        <taxon>Mollusca</taxon>
        <taxon>Bivalvia</taxon>
        <taxon>Autobranchia</taxon>
        <taxon>Pteriomorphia</taxon>
        <taxon>Arcoida</taxon>
        <taxon>Arcoidea</taxon>
        <taxon>Arcidae</taxon>
        <taxon>Tegillarca</taxon>
    </lineage>
</organism>
<feature type="domain" description="CARD" evidence="2">
    <location>
        <begin position="231"/>
        <end position="309"/>
    </location>
</feature>
<dbReference type="Gene3D" id="1.10.533.10">
    <property type="entry name" value="Death Domain, Fas"/>
    <property type="match status" value="3"/>
</dbReference>
<dbReference type="PANTHER" id="PTHR15034:SF5">
    <property type="entry name" value="DEATH DOMAIN-CONTAINING PROTEIN CRADD"/>
    <property type="match status" value="1"/>
</dbReference>
<keyword evidence="4" id="KW-1185">Reference proteome</keyword>
<dbReference type="Pfam" id="PF00619">
    <property type="entry name" value="CARD"/>
    <property type="match status" value="2"/>
</dbReference>
<dbReference type="InterPro" id="IPR037939">
    <property type="entry name" value="CRADD"/>
</dbReference>
<dbReference type="CDD" id="cd01671">
    <property type="entry name" value="CARD"/>
    <property type="match status" value="3"/>
</dbReference>
<dbReference type="PANTHER" id="PTHR15034">
    <property type="entry name" value="DEATH DOMAIN-CONTAINING PROTEIN CRADD"/>
    <property type="match status" value="1"/>
</dbReference>
<keyword evidence="1" id="KW-0175">Coiled coil</keyword>
<feature type="coiled-coil region" evidence="1">
    <location>
        <begin position="388"/>
        <end position="441"/>
    </location>
</feature>
<feature type="coiled-coil region" evidence="1">
    <location>
        <begin position="553"/>
        <end position="580"/>
    </location>
</feature>
<feature type="domain" description="CARD" evidence="2">
    <location>
        <begin position="8"/>
        <end position="81"/>
    </location>
</feature>
<dbReference type="Proteomes" id="UP001217089">
    <property type="component" value="Unassembled WGS sequence"/>
</dbReference>
<dbReference type="InterPro" id="IPR001315">
    <property type="entry name" value="CARD"/>
</dbReference>
<name>A0ABQ9G0V0_TEGGR</name>
<evidence type="ECO:0000313" key="3">
    <source>
        <dbReference type="EMBL" id="KAJ8321585.1"/>
    </source>
</evidence>
<sequence length="766" mass="89576">MKLLDENMNISEKTTLQNCRNCFLEDLDPTMTFLSSLYCAGILTEDQRDRIDKQTTRQDKVITLLDILPRRGPRAFKKFISVDYHWISERLENELHVQECKYHSRYNTKKIEAAIDERMKKNGEFIRDKDYILRTITESVVPILLQEKKSSPVGSPNQKFDQPLKDIINDHLVPLLKGTNGSKLKLDSIHTDVLLEKMVEIIDALKEKCCKTLGIIDLENMDCADSSLSELIEKNMQEMKNDVLTLRKEIKKSKKLEEKLTTENTKLKTDNTNLKAEHEATRRNKVAKILDILPRRGPRAFDSFVRLLKLDYDWLADKLEKELIRERTYICPGISTKNWLNSNHPLSTVNKVNEILHTLQQRCVRALELQTKDANYMESIPNLIDKRMQEMHDIISDLKSEISDLKKQYKKREENKLLKEINNLKKDIKTFKEKNKKQENMKNIDIGILTEYSEHKDEDDDLSECEVEDTSSPTSILNTFNFLERQINSLLNKIKKLEEQNSACYELFNDKSQTESLKTHINNILEKSADLQDVVDTKTAFADDLMKERKIEEKLKKVMMKEKEDKINELQQNETENSSKVTKILTLLKTRGPQAFTKFVNILEIKHDWIAKALVSTVKKILLDLCIKLKIHTSAFGNSETNDDMSYTDDTKTFDFLEQQIDCLLNQIKTFDEERSQCYQILGEKGKKKSLVTLVDNLSSKCLNYQKQLMDKRKTEEICQHLRSAQSELQERYDFLQERCKILKIKNEELSKVHSNRESFKFCNKD</sequence>
<dbReference type="SUPFAM" id="SSF47986">
    <property type="entry name" value="DEATH domain"/>
    <property type="match status" value="2"/>
</dbReference>
<dbReference type="PROSITE" id="PS50209">
    <property type="entry name" value="CARD"/>
    <property type="match status" value="2"/>
</dbReference>
<protein>
    <recommendedName>
        <fullName evidence="2">CARD domain-containing protein</fullName>
    </recommendedName>
</protein>
<dbReference type="SMART" id="SM00114">
    <property type="entry name" value="CARD"/>
    <property type="match status" value="2"/>
</dbReference>
<evidence type="ECO:0000256" key="1">
    <source>
        <dbReference type="SAM" id="Coils"/>
    </source>
</evidence>
<gene>
    <name evidence="3" type="ORF">KUTeg_000056</name>
</gene>
<feature type="coiled-coil region" evidence="1">
    <location>
        <begin position="719"/>
        <end position="753"/>
    </location>
</feature>
<comment type="caution">
    <text evidence="3">The sequence shown here is derived from an EMBL/GenBank/DDBJ whole genome shotgun (WGS) entry which is preliminary data.</text>
</comment>
<evidence type="ECO:0000313" key="4">
    <source>
        <dbReference type="Proteomes" id="UP001217089"/>
    </source>
</evidence>
<evidence type="ECO:0000259" key="2">
    <source>
        <dbReference type="PROSITE" id="PS50209"/>
    </source>
</evidence>
<accession>A0ABQ9G0V0</accession>
<reference evidence="3 4" key="1">
    <citation type="submission" date="2022-12" db="EMBL/GenBank/DDBJ databases">
        <title>Chromosome-level genome of Tegillarca granosa.</title>
        <authorList>
            <person name="Kim J."/>
        </authorList>
    </citation>
    <scope>NUCLEOTIDE SEQUENCE [LARGE SCALE GENOMIC DNA]</scope>
    <source>
        <strain evidence="3">Teg-2019</strain>
        <tissue evidence="3">Adductor muscle</tissue>
    </source>
</reference>
<feature type="coiled-coil region" evidence="1">
    <location>
        <begin position="480"/>
        <end position="507"/>
    </location>
</feature>
<feature type="coiled-coil region" evidence="1">
    <location>
        <begin position="229"/>
        <end position="284"/>
    </location>
</feature>
<dbReference type="EMBL" id="JARBDR010000018">
    <property type="protein sequence ID" value="KAJ8321585.1"/>
    <property type="molecule type" value="Genomic_DNA"/>
</dbReference>
<dbReference type="InterPro" id="IPR011029">
    <property type="entry name" value="DEATH-like_dom_sf"/>
</dbReference>